<feature type="region of interest" description="Disordered" evidence="1">
    <location>
        <begin position="1"/>
        <end position="112"/>
    </location>
</feature>
<evidence type="ECO:0008006" key="4">
    <source>
        <dbReference type="Google" id="ProtNLM"/>
    </source>
</evidence>
<evidence type="ECO:0000313" key="3">
    <source>
        <dbReference type="Proteomes" id="UP000799757"/>
    </source>
</evidence>
<dbReference type="AlphaFoldDB" id="A0A6A6WP20"/>
<dbReference type="Proteomes" id="UP000799757">
    <property type="component" value="Unassembled WGS sequence"/>
</dbReference>
<protein>
    <recommendedName>
        <fullName evidence="4">DNA/RNA-binding protein Alba-like domain-containing protein</fullName>
    </recommendedName>
</protein>
<feature type="compositionally biased region" description="Pro residues" evidence="1">
    <location>
        <begin position="93"/>
        <end position="106"/>
    </location>
</feature>
<organism evidence="2 3">
    <name type="scientific">Melanomma pulvis-pyrius CBS 109.77</name>
    <dbReference type="NCBI Taxonomy" id="1314802"/>
    <lineage>
        <taxon>Eukaryota</taxon>
        <taxon>Fungi</taxon>
        <taxon>Dikarya</taxon>
        <taxon>Ascomycota</taxon>
        <taxon>Pezizomycotina</taxon>
        <taxon>Dothideomycetes</taxon>
        <taxon>Pleosporomycetidae</taxon>
        <taxon>Pleosporales</taxon>
        <taxon>Melanommataceae</taxon>
        <taxon>Melanomma</taxon>
    </lineage>
</organism>
<gene>
    <name evidence="2" type="ORF">K505DRAFT_5022</name>
</gene>
<accession>A0A6A6WP20</accession>
<proteinExistence type="predicted"/>
<reference evidence="2" key="1">
    <citation type="journal article" date="2020" name="Stud. Mycol.">
        <title>101 Dothideomycetes genomes: a test case for predicting lifestyles and emergence of pathogens.</title>
        <authorList>
            <person name="Haridas S."/>
            <person name="Albert R."/>
            <person name="Binder M."/>
            <person name="Bloem J."/>
            <person name="Labutti K."/>
            <person name="Salamov A."/>
            <person name="Andreopoulos B."/>
            <person name="Baker S."/>
            <person name="Barry K."/>
            <person name="Bills G."/>
            <person name="Bluhm B."/>
            <person name="Cannon C."/>
            <person name="Castanera R."/>
            <person name="Culley D."/>
            <person name="Daum C."/>
            <person name="Ezra D."/>
            <person name="Gonzalez J."/>
            <person name="Henrissat B."/>
            <person name="Kuo A."/>
            <person name="Liang C."/>
            <person name="Lipzen A."/>
            <person name="Lutzoni F."/>
            <person name="Magnuson J."/>
            <person name="Mondo S."/>
            <person name="Nolan M."/>
            <person name="Ohm R."/>
            <person name="Pangilinan J."/>
            <person name="Park H.-J."/>
            <person name="Ramirez L."/>
            <person name="Alfaro M."/>
            <person name="Sun H."/>
            <person name="Tritt A."/>
            <person name="Yoshinaga Y."/>
            <person name="Zwiers L.-H."/>
            <person name="Turgeon B."/>
            <person name="Goodwin S."/>
            <person name="Spatafora J."/>
            <person name="Crous P."/>
            <person name="Grigoriev I."/>
        </authorList>
    </citation>
    <scope>NUCLEOTIDE SEQUENCE</scope>
    <source>
        <strain evidence="2">CBS 109.77</strain>
    </source>
</reference>
<dbReference type="OrthoDB" id="424402at2759"/>
<feature type="compositionally biased region" description="Low complexity" evidence="1">
    <location>
        <begin position="19"/>
        <end position="39"/>
    </location>
</feature>
<name>A0A6A6WP20_9PLEO</name>
<sequence length="342" mass="35876">MADATAEAEKSSAQRETEATPATATATPAPTTTTASTAPYSSEGPTLPILGTAGDPVVKIPTPAVSRPNEVEAAQGLDRPRKKRKTNNGTPASPNPTSAPPPPPLNPTLEPLRKPWTLLPSEVRAAVEARCGEGFWGGNCVAVVFTRNQNIRAGVNRLKGCLGVGGGRETKGEGEVDEVLGSRGLVVAVSGLGDAAVKVVGVVEVLKRVVGGDGEGIKGVDIMEGVEGNEAETQQRTETWYLYTSLGSTPAASRYTNKNIHKKPHTPDEPTIAGLENKTAEEDDASFEPTSANPSPIDAPETQKSERNAPVLTVWLSRLPIAEFGAEFGEEKFVVNLGVRET</sequence>
<evidence type="ECO:0000313" key="2">
    <source>
        <dbReference type="EMBL" id="KAF2785635.1"/>
    </source>
</evidence>
<feature type="region of interest" description="Disordered" evidence="1">
    <location>
        <begin position="280"/>
        <end position="308"/>
    </location>
</feature>
<evidence type="ECO:0000256" key="1">
    <source>
        <dbReference type="SAM" id="MobiDB-lite"/>
    </source>
</evidence>
<feature type="compositionally biased region" description="Basic and acidic residues" evidence="1">
    <location>
        <begin position="7"/>
        <end position="18"/>
    </location>
</feature>
<dbReference type="EMBL" id="MU002782">
    <property type="protein sequence ID" value="KAF2785635.1"/>
    <property type="molecule type" value="Genomic_DNA"/>
</dbReference>
<keyword evidence="3" id="KW-1185">Reference proteome</keyword>